<feature type="region of interest" description="Disordered" evidence="1">
    <location>
        <begin position="56"/>
        <end position="135"/>
    </location>
</feature>
<evidence type="ECO:0000313" key="4">
    <source>
        <dbReference type="Proteomes" id="UP000014975"/>
    </source>
</evidence>
<feature type="chain" id="PRO_5004556997" description="Collagen triple helix repeat-containing protein" evidence="2">
    <location>
        <begin position="28"/>
        <end position="135"/>
    </location>
</feature>
<proteinExistence type="predicted"/>
<keyword evidence="4" id="KW-1185">Reference proteome</keyword>
<keyword evidence="2" id="KW-0732">Signal</keyword>
<dbReference type="STRING" id="1121439.dsat_1089"/>
<name>S7T1L1_9BACT</name>
<reference evidence="3 4" key="1">
    <citation type="journal article" date="2013" name="Genome Announc.">
        <title>Draft genome sequences for three mercury-methylating, sulfate-reducing bacteria.</title>
        <authorList>
            <person name="Brown S.D."/>
            <person name="Hurt R.A.Jr."/>
            <person name="Gilmour C.C."/>
            <person name="Elias D.A."/>
        </authorList>
    </citation>
    <scope>NUCLEOTIDE SEQUENCE [LARGE SCALE GENOMIC DNA]</scope>
    <source>
        <strain evidence="3 4">DSM 16529</strain>
    </source>
</reference>
<feature type="compositionally biased region" description="Low complexity" evidence="1">
    <location>
        <begin position="64"/>
        <end position="95"/>
    </location>
</feature>
<dbReference type="EMBL" id="ATHI01000030">
    <property type="protein sequence ID" value="EPR30962.1"/>
    <property type="molecule type" value="Genomic_DNA"/>
</dbReference>
<gene>
    <name evidence="3" type="ORF">dsat_1089</name>
</gene>
<accession>S7T1L1</accession>
<feature type="signal peptide" evidence="2">
    <location>
        <begin position="1"/>
        <end position="27"/>
    </location>
</feature>
<dbReference type="AlphaFoldDB" id="S7T1L1"/>
<sequence>MKRAFTSSSFAIFFCAALFLLPSDACAMREWPHELTPCQQRCDDNAECLKACEERMNPTVTRPGSSSSGSTDDTSGSGKTGATGATGDTGEASGSEGTDGVKRPGGKDIFPDSDAPRPNGSPSSPPVGTRAIGIM</sequence>
<feature type="compositionally biased region" description="Basic and acidic residues" evidence="1">
    <location>
        <begin position="99"/>
        <end position="110"/>
    </location>
</feature>
<protein>
    <recommendedName>
        <fullName evidence="5">Collagen triple helix repeat-containing protein</fullName>
    </recommendedName>
</protein>
<organism evidence="3 4">
    <name type="scientific">Alkalidesulfovibrio alkalitolerans DSM 16529</name>
    <dbReference type="NCBI Taxonomy" id="1121439"/>
    <lineage>
        <taxon>Bacteria</taxon>
        <taxon>Pseudomonadati</taxon>
        <taxon>Thermodesulfobacteriota</taxon>
        <taxon>Desulfovibrionia</taxon>
        <taxon>Desulfovibrionales</taxon>
        <taxon>Desulfovibrionaceae</taxon>
        <taxon>Alkalidesulfovibrio</taxon>
    </lineage>
</organism>
<comment type="caution">
    <text evidence="3">The sequence shown here is derived from an EMBL/GenBank/DDBJ whole genome shotgun (WGS) entry which is preliminary data.</text>
</comment>
<evidence type="ECO:0000313" key="3">
    <source>
        <dbReference type="EMBL" id="EPR30962.1"/>
    </source>
</evidence>
<evidence type="ECO:0000256" key="1">
    <source>
        <dbReference type="SAM" id="MobiDB-lite"/>
    </source>
</evidence>
<dbReference type="Proteomes" id="UP000014975">
    <property type="component" value="Unassembled WGS sequence"/>
</dbReference>
<evidence type="ECO:0008006" key="5">
    <source>
        <dbReference type="Google" id="ProtNLM"/>
    </source>
</evidence>
<evidence type="ECO:0000256" key="2">
    <source>
        <dbReference type="SAM" id="SignalP"/>
    </source>
</evidence>